<dbReference type="RefSeq" id="WP_279247682.1">
    <property type="nucleotide sequence ID" value="NZ_SHNO01000001.1"/>
</dbReference>
<dbReference type="Pfam" id="PF12146">
    <property type="entry name" value="Hydrolase_4"/>
    <property type="match status" value="1"/>
</dbReference>
<sequence length="274" mass="30306">MGSRKYSIDADFLEHQGRNLFHLLLRPSDVAPRGSILFLPPFAEEMHKSRDVVASQARLFAAQGYNVLLLDLTGCGDSSGDFADASWQLWLEDAIAGIDRLSSISQAPLTLWGLRMGALLACDLAVRLSRVNQLVLWQPVLNGEQHLDQFLRMRTVLTGLGQGERFDRKSLWDELRAGHSLEIAGYELSSRMAVEMARVRLHDLCPACEVSWYEIGRSTGAGLGMASENVVRAWRGQGVKVTASEVPGEPFWRVVKGEVNPALEDATLKNMQSA</sequence>
<dbReference type="Gene3D" id="3.40.50.1820">
    <property type="entry name" value="alpha/beta hydrolase"/>
    <property type="match status" value="1"/>
</dbReference>
<reference evidence="2" key="1">
    <citation type="submission" date="2019-02" db="EMBL/GenBank/DDBJ databases">
        <authorList>
            <person name="Li S.-H."/>
        </authorList>
    </citation>
    <scope>NUCLEOTIDE SEQUENCE</scope>
    <source>
        <strain evidence="2">IMCC11814</strain>
    </source>
</reference>
<evidence type="ECO:0000313" key="2">
    <source>
        <dbReference type="EMBL" id="MCX2975924.1"/>
    </source>
</evidence>
<dbReference type="GO" id="GO:0016787">
    <property type="term" value="F:hydrolase activity"/>
    <property type="evidence" value="ECO:0007669"/>
    <property type="project" value="UniProtKB-KW"/>
</dbReference>
<dbReference type="InterPro" id="IPR022742">
    <property type="entry name" value="Hydrolase_4"/>
</dbReference>
<organism evidence="2 3">
    <name type="scientific">Candidatus Marimicrobium litorale</name>
    <dbReference type="NCBI Taxonomy" id="2518991"/>
    <lineage>
        <taxon>Bacteria</taxon>
        <taxon>Pseudomonadati</taxon>
        <taxon>Pseudomonadota</taxon>
        <taxon>Gammaproteobacteria</taxon>
        <taxon>Cellvibrionales</taxon>
        <taxon>Halieaceae</taxon>
        <taxon>Marimicrobium</taxon>
    </lineage>
</organism>
<accession>A0ABT3T0Z7</accession>
<dbReference type="InterPro" id="IPR017532">
    <property type="entry name" value="Hydrolase-2_PEP"/>
</dbReference>
<name>A0ABT3T0Z7_9GAMM</name>
<dbReference type="InterPro" id="IPR029058">
    <property type="entry name" value="AB_hydrolase_fold"/>
</dbReference>
<dbReference type="EMBL" id="SHNO01000001">
    <property type="protein sequence ID" value="MCX2975924.1"/>
    <property type="molecule type" value="Genomic_DNA"/>
</dbReference>
<gene>
    <name evidence="2" type="ORF">EYC82_00965</name>
</gene>
<feature type="domain" description="Serine aminopeptidase S33" evidence="1">
    <location>
        <begin position="33"/>
        <end position="152"/>
    </location>
</feature>
<dbReference type="SUPFAM" id="SSF53474">
    <property type="entry name" value="alpha/beta-Hydrolases"/>
    <property type="match status" value="1"/>
</dbReference>
<dbReference type="NCBIfam" id="TIGR03101">
    <property type="entry name" value="hydr2_PEP"/>
    <property type="match status" value="1"/>
</dbReference>
<evidence type="ECO:0000313" key="3">
    <source>
        <dbReference type="Proteomes" id="UP001143304"/>
    </source>
</evidence>
<evidence type="ECO:0000259" key="1">
    <source>
        <dbReference type="Pfam" id="PF12146"/>
    </source>
</evidence>
<comment type="caution">
    <text evidence="2">The sequence shown here is derived from an EMBL/GenBank/DDBJ whole genome shotgun (WGS) entry which is preliminary data.</text>
</comment>
<proteinExistence type="predicted"/>
<protein>
    <submittedName>
        <fullName evidence="2">Hydrolase 2, exosortase A system-associated</fullName>
    </submittedName>
</protein>
<keyword evidence="3" id="KW-1185">Reference proteome</keyword>
<dbReference type="Proteomes" id="UP001143304">
    <property type="component" value="Unassembled WGS sequence"/>
</dbReference>
<keyword evidence="2" id="KW-0378">Hydrolase</keyword>